<proteinExistence type="predicted"/>
<dbReference type="AlphaFoldDB" id="A0A9W4T2V3"/>
<feature type="region of interest" description="Disordered" evidence="2">
    <location>
        <begin position="1"/>
        <end position="58"/>
    </location>
</feature>
<feature type="compositionally biased region" description="Polar residues" evidence="2">
    <location>
        <begin position="1077"/>
        <end position="1096"/>
    </location>
</feature>
<feature type="compositionally biased region" description="Low complexity" evidence="2">
    <location>
        <begin position="16"/>
        <end position="31"/>
    </location>
</feature>
<evidence type="ECO:0000256" key="2">
    <source>
        <dbReference type="SAM" id="MobiDB-lite"/>
    </source>
</evidence>
<accession>A0A9W4T2V3</accession>
<dbReference type="Pfam" id="PF01465">
    <property type="entry name" value="GRIP"/>
    <property type="match status" value="1"/>
</dbReference>
<feature type="coiled-coil region" evidence="1">
    <location>
        <begin position="714"/>
        <end position="924"/>
    </location>
</feature>
<feature type="region of interest" description="Disordered" evidence="2">
    <location>
        <begin position="207"/>
        <end position="240"/>
    </location>
</feature>
<feature type="non-terminal residue" evidence="4">
    <location>
        <position position="1145"/>
    </location>
</feature>
<feature type="domain" description="GRIP" evidence="3">
    <location>
        <begin position="1098"/>
        <end position="1145"/>
    </location>
</feature>
<feature type="non-terminal residue" evidence="4">
    <location>
        <position position="1"/>
    </location>
</feature>
<feature type="coiled-coil region" evidence="1">
    <location>
        <begin position="341"/>
        <end position="400"/>
    </location>
</feature>
<feature type="coiled-coil region" evidence="1">
    <location>
        <begin position="427"/>
        <end position="493"/>
    </location>
</feature>
<keyword evidence="5" id="KW-1185">Reference proteome</keyword>
<dbReference type="SUPFAM" id="SSF90257">
    <property type="entry name" value="Myosin rod fragments"/>
    <property type="match status" value="1"/>
</dbReference>
<dbReference type="Proteomes" id="UP001153678">
    <property type="component" value="Unassembled WGS sequence"/>
</dbReference>
<feature type="compositionally biased region" description="Polar residues" evidence="2">
    <location>
        <begin position="40"/>
        <end position="49"/>
    </location>
</feature>
<name>A0A9W4T2V3_9GLOM</name>
<feature type="region of interest" description="Disordered" evidence="2">
    <location>
        <begin position="1073"/>
        <end position="1096"/>
    </location>
</feature>
<dbReference type="Gene3D" id="1.20.5.170">
    <property type="match status" value="1"/>
</dbReference>
<dbReference type="Gene3D" id="1.10.287.1490">
    <property type="match status" value="1"/>
</dbReference>
<dbReference type="InterPro" id="IPR000237">
    <property type="entry name" value="GRIP_dom"/>
</dbReference>
<dbReference type="EMBL" id="CAMKVN010006704">
    <property type="protein sequence ID" value="CAI2190613.1"/>
    <property type="molecule type" value="Genomic_DNA"/>
</dbReference>
<gene>
    <name evidence="4" type="ORF">FWILDA_LOCUS14663</name>
</gene>
<evidence type="ECO:0000259" key="3">
    <source>
        <dbReference type="PROSITE" id="PS50913"/>
    </source>
</evidence>
<feature type="compositionally biased region" description="Polar residues" evidence="2">
    <location>
        <begin position="211"/>
        <end position="222"/>
    </location>
</feature>
<dbReference type="SMART" id="SM00755">
    <property type="entry name" value="Grip"/>
    <property type="match status" value="1"/>
</dbReference>
<evidence type="ECO:0000313" key="5">
    <source>
        <dbReference type="Proteomes" id="UP001153678"/>
    </source>
</evidence>
<keyword evidence="1" id="KW-0175">Coiled coil</keyword>
<sequence>KQHNGVNNEDETSKESVSSGSNNSSSSSVGGLFRRPIQPTRPQNSSASIKSEDSGSKVDITLFENEDDEVKIEDHKENFEIEGLPEEIIEKLAKLKKYETKFPELVRLYKKLLNEKKTVEAVLRENTLLEGLSDVEALDAHLKNLNIKNNMSMEEIKRLTQIQDESKKQIEKMKETHNIESKSQSDLIDNLQRKLQEQEKKVEELRKQLSEKPSSPSTFQEIDSNKDDSANLNKNVEESSQEEVALEASSSSLSVDSQTSKLIRLEYETEMISLQKQLEEKLESLESSNLEDEIIKKVDPLNQKIQQLESEKSSLIECNTKFSNEISQLNKNIETSTKTQIDNEKKLKIEFEQKISQLENTYLAEKSKLEQTIEGLTNKNKSIKNELEITLKETQDLTEQHRMALDTKIKGFENERDLITKQFDKKLESAKLEIAKEKALLEDQLKAVTEKEGIAAPQQGEVAPDNEDWETKRLQFELQINSLQQEIEQLKQGNDSNKPSPSTEILPIQDQEQAQNKDADENQPDRAPINTEYDAITKEKDQLVVKVHGLIEELNLSTIRSQLNSANESILKLEQTRNEYRDKIVNIENAKGNLQKNLDNTITERENLSRERDELKSKYTVFSEQHDALKSDSTNMNKKLAELENRINELTKERDELGTSKENLIRDLEIVQKKANDFRAKTDDEMETMKSKLEITDKNYALLVSDVSRLHVAKTDALEKLSDVESRLKSLTQRERDVQESLTEAKSTIQKRDNEIEDLKKQQLEEEDKRNKSLGLLKKTQQKINILEKEKKDLSDEVERLIEAARIAEQNASSNLKQEITRFNKELTTKSTQITQLETLNEKLTTEKEKLFDQLQVRQAEFESSQSLLENLKHRSAELTHQLKEFEERSLTLEEELTSLKRLYKNKSRENETLHIKVEELDKEAMEKVGSLRKQVETYRRGKEKAELDLIEVKRTINSQIQDMANQLTAKDQATKRLENQLEEKDNSIKSIQQENHSLKQGILDIEVKMSNLSSKVSNADEKSANYRELEHSKERIKEEYEKMLEESRLRESTLRTMNKTLQEEVRKLHKMLDRTAPNSPQSPRNPSASTSSFNNSLMDDDTKILYIRDVILKFLEYKDRRKSLLPVLTTVLQLSDQEKRKLES</sequence>
<dbReference type="PROSITE" id="PS50913">
    <property type="entry name" value="GRIP"/>
    <property type="match status" value="1"/>
</dbReference>
<reference evidence="4" key="1">
    <citation type="submission" date="2022-08" db="EMBL/GenBank/DDBJ databases">
        <authorList>
            <person name="Kallberg Y."/>
            <person name="Tangrot J."/>
            <person name="Rosling A."/>
        </authorList>
    </citation>
    <scope>NUCLEOTIDE SEQUENCE</scope>
    <source>
        <strain evidence="4">Wild A</strain>
    </source>
</reference>
<protein>
    <submittedName>
        <fullName evidence="4">2772_t:CDS:1</fullName>
    </submittedName>
</protein>
<comment type="caution">
    <text evidence="4">The sequence shown here is derived from an EMBL/GenBank/DDBJ whole genome shotgun (WGS) entry which is preliminary data.</text>
</comment>
<dbReference type="OrthoDB" id="1926336at2759"/>
<feature type="coiled-coil region" evidence="1">
    <location>
        <begin position="961"/>
        <end position="995"/>
    </location>
</feature>
<organism evidence="4 5">
    <name type="scientific">Funneliformis geosporum</name>
    <dbReference type="NCBI Taxonomy" id="1117311"/>
    <lineage>
        <taxon>Eukaryota</taxon>
        <taxon>Fungi</taxon>
        <taxon>Fungi incertae sedis</taxon>
        <taxon>Mucoromycota</taxon>
        <taxon>Glomeromycotina</taxon>
        <taxon>Glomeromycetes</taxon>
        <taxon>Glomerales</taxon>
        <taxon>Glomeraceae</taxon>
        <taxon>Funneliformis</taxon>
    </lineage>
</organism>
<feature type="coiled-coil region" evidence="1">
    <location>
        <begin position="1020"/>
        <end position="1047"/>
    </location>
</feature>
<feature type="coiled-coil region" evidence="1">
    <location>
        <begin position="556"/>
        <end position="681"/>
    </location>
</feature>
<evidence type="ECO:0000313" key="4">
    <source>
        <dbReference type="EMBL" id="CAI2190613.1"/>
    </source>
</evidence>
<evidence type="ECO:0000256" key="1">
    <source>
        <dbReference type="SAM" id="Coils"/>
    </source>
</evidence>